<evidence type="ECO:0000313" key="3">
    <source>
        <dbReference type="Proteomes" id="UP000238823"/>
    </source>
</evidence>
<organism evidence="2 3">
    <name type="scientific">Enhygromyxa salina</name>
    <dbReference type="NCBI Taxonomy" id="215803"/>
    <lineage>
        <taxon>Bacteria</taxon>
        <taxon>Pseudomonadati</taxon>
        <taxon>Myxococcota</taxon>
        <taxon>Polyangia</taxon>
        <taxon>Nannocystales</taxon>
        <taxon>Nannocystaceae</taxon>
        <taxon>Enhygromyxa</taxon>
    </lineage>
</organism>
<proteinExistence type="predicted"/>
<evidence type="ECO:0000313" key="2">
    <source>
        <dbReference type="EMBL" id="PRQ09780.1"/>
    </source>
</evidence>
<keyword evidence="1" id="KW-0812">Transmembrane</keyword>
<accession>A0A2S9YXH0</accession>
<dbReference type="EMBL" id="PVNL01000013">
    <property type="protein sequence ID" value="PRQ09780.1"/>
    <property type="molecule type" value="Genomic_DNA"/>
</dbReference>
<sequence length="47" mass="4910">MTGALAARLFGLIVDGMVPKQWLLVAVEAGAMTLVALWLWRSGGAAP</sequence>
<dbReference type="Proteomes" id="UP000238823">
    <property type="component" value="Unassembled WGS sequence"/>
</dbReference>
<keyword evidence="1" id="KW-1133">Transmembrane helix</keyword>
<evidence type="ECO:0000256" key="1">
    <source>
        <dbReference type="SAM" id="Phobius"/>
    </source>
</evidence>
<keyword evidence="1" id="KW-0472">Membrane</keyword>
<reference evidence="2 3" key="1">
    <citation type="submission" date="2018-03" db="EMBL/GenBank/DDBJ databases">
        <title>Draft Genome Sequences of the Obligatory Marine Myxobacteria Enhygromyxa salina SWB007.</title>
        <authorList>
            <person name="Poehlein A."/>
            <person name="Moghaddam J.A."/>
            <person name="Harms H."/>
            <person name="Alanjari M."/>
            <person name="Koenig G.M."/>
            <person name="Daniel R."/>
            <person name="Schaeberle T.F."/>
        </authorList>
    </citation>
    <scope>NUCLEOTIDE SEQUENCE [LARGE SCALE GENOMIC DNA]</scope>
    <source>
        <strain evidence="2 3">SWB007</strain>
    </source>
</reference>
<comment type="caution">
    <text evidence="2">The sequence shown here is derived from an EMBL/GenBank/DDBJ whole genome shotgun (WGS) entry which is preliminary data.</text>
</comment>
<name>A0A2S9YXH0_9BACT</name>
<dbReference type="AlphaFoldDB" id="A0A2S9YXH0"/>
<gene>
    <name evidence="2" type="ORF">ENSA7_05350</name>
</gene>
<protein>
    <submittedName>
        <fullName evidence="2">Uncharacterized protein</fullName>
    </submittedName>
</protein>
<feature type="transmembrane region" description="Helical" evidence="1">
    <location>
        <begin position="22"/>
        <end position="40"/>
    </location>
</feature>